<accession>A0A9P4P049</accession>
<keyword evidence="3" id="KW-1185">Reference proteome</keyword>
<dbReference type="AlphaFoldDB" id="A0A9P4P049"/>
<dbReference type="EMBL" id="MU007012">
    <property type="protein sequence ID" value="KAF2435744.1"/>
    <property type="molecule type" value="Genomic_DNA"/>
</dbReference>
<organism evidence="2 3">
    <name type="scientific">Tothia fuscella</name>
    <dbReference type="NCBI Taxonomy" id="1048955"/>
    <lineage>
        <taxon>Eukaryota</taxon>
        <taxon>Fungi</taxon>
        <taxon>Dikarya</taxon>
        <taxon>Ascomycota</taxon>
        <taxon>Pezizomycotina</taxon>
        <taxon>Dothideomycetes</taxon>
        <taxon>Pleosporomycetidae</taxon>
        <taxon>Venturiales</taxon>
        <taxon>Cylindrosympodiaceae</taxon>
        <taxon>Tothia</taxon>
    </lineage>
</organism>
<evidence type="ECO:0000313" key="2">
    <source>
        <dbReference type="EMBL" id="KAF2435744.1"/>
    </source>
</evidence>
<gene>
    <name evidence="2" type="ORF">EJ08DRAFT_645429</name>
</gene>
<keyword evidence="1" id="KW-0175">Coiled coil</keyword>
<feature type="coiled-coil region" evidence="1">
    <location>
        <begin position="3"/>
        <end position="30"/>
    </location>
</feature>
<name>A0A9P4P049_9PEZI</name>
<sequence length="65" mass="7749">MAMAKRVETLEELEARAKSERQKEDRRLERKAEAEAVVERKRIREENKALGIKTLRFIKSRHNNT</sequence>
<reference evidence="2" key="1">
    <citation type="journal article" date="2020" name="Stud. Mycol.">
        <title>101 Dothideomycetes genomes: a test case for predicting lifestyles and emergence of pathogens.</title>
        <authorList>
            <person name="Haridas S."/>
            <person name="Albert R."/>
            <person name="Binder M."/>
            <person name="Bloem J."/>
            <person name="Labutti K."/>
            <person name="Salamov A."/>
            <person name="Andreopoulos B."/>
            <person name="Baker S."/>
            <person name="Barry K."/>
            <person name="Bills G."/>
            <person name="Bluhm B."/>
            <person name="Cannon C."/>
            <person name="Castanera R."/>
            <person name="Culley D."/>
            <person name="Daum C."/>
            <person name="Ezra D."/>
            <person name="Gonzalez J."/>
            <person name="Henrissat B."/>
            <person name="Kuo A."/>
            <person name="Liang C."/>
            <person name="Lipzen A."/>
            <person name="Lutzoni F."/>
            <person name="Magnuson J."/>
            <person name="Mondo S."/>
            <person name="Nolan M."/>
            <person name="Ohm R."/>
            <person name="Pangilinan J."/>
            <person name="Park H.-J."/>
            <person name="Ramirez L."/>
            <person name="Alfaro M."/>
            <person name="Sun H."/>
            <person name="Tritt A."/>
            <person name="Yoshinaga Y."/>
            <person name="Zwiers L.-H."/>
            <person name="Turgeon B."/>
            <person name="Goodwin S."/>
            <person name="Spatafora J."/>
            <person name="Crous P."/>
            <person name="Grigoriev I."/>
        </authorList>
    </citation>
    <scope>NUCLEOTIDE SEQUENCE</scope>
    <source>
        <strain evidence="2">CBS 130266</strain>
    </source>
</reference>
<protein>
    <submittedName>
        <fullName evidence="2">Uncharacterized protein</fullName>
    </submittedName>
</protein>
<dbReference type="Proteomes" id="UP000800235">
    <property type="component" value="Unassembled WGS sequence"/>
</dbReference>
<evidence type="ECO:0000256" key="1">
    <source>
        <dbReference type="SAM" id="Coils"/>
    </source>
</evidence>
<proteinExistence type="predicted"/>
<comment type="caution">
    <text evidence="2">The sequence shown here is derived from an EMBL/GenBank/DDBJ whole genome shotgun (WGS) entry which is preliminary data.</text>
</comment>
<evidence type="ECO:0000313" key="3">
    <source>
        <dbReference type="Proteomes" id="UP000800235"/>
    </source>
</evidence>